<accession>A0A2H0E2S6</accession>
<gene>
    <name evidence="1" type="ORF">COW80_02020</name>
</gene>
<dbReference type="EMBL" id="PCTU01000056">
    <property type="protein sequence ID" value="PIP88120.1"/>
    <property type="molecule type" value="Genomic_DNA"/>
</dbReference>
<protein>
    <submittedName>
        <fullName evidence="1">Uncharacterized protein</fullName>
    </submittedName>
</protein>
<feature type="non-terminal residue" evidence="1">
    <location>
        <position position="1"/>
    </location>
</feature>
<evidence type="ECO:0000313" key="2">
    <source>
        <dbReference type="Proteomes" id="UP000229981"/>
    </source>
</evidence>
<evidence type="ECO:0000313" key="1">
    <source>
        <dbReference type="EMBL" id="PIP88120.1"/>
    </source>
</evidence>
<sequence>PTTFLLDKDGRPIGIQRFVEGNTYYLNNTPQADLAVRTLKEKGVGITDPKGNIVHSANGPIIIDQEGIFLIDESKLVIAQHPEIAPYYTQWFSLDEAKEFAKKAGVPLVAAAPTGNWFDNNVYNTQNGLFPKWTTWKKPILITAGVGAAAWIGDQLDIFDP</sequence>
<reference evidence="1 2" key="1">
    <citation type="submission" date="2017-09" db="EMBL/GenBank/DDBJ databases">
        <title>Depth-based differentiation of microbial function through sediment-hosted aquifers and enrichment of novel symbionts in the deep terrestrial subsurface.</title>
        <authorList>
            <person name="Probst A.J."/>
            <person name="Ladd B."/>
            <person name="Jarett J.K."/>
            <person name="Geller-Mcgrath D.E."/>
            <person name="Sieber C.M."/>
            <person name="Emerson J.B."/>
            <person name="Anantharaman K."/>
            <person name="Thomas B.C."/>
            <person name="Malmstrom R."/>
            <person name="Stieglmeier M."/>
            <person name="Klingl A."/>
            <person name="Woyke T."/>
            <person name="Ryan C.M."/>
            <person name="Banfield J.F."/>
        </authorList>
    </citation>
    <scope>NUCLEOTIDE SEQUENCE [LARGE SCALE GENOMIC DNA]</scope>
    <source>
        <strain evidence="1">CG22_combo_CG10-13_8_21_14_all_01_47_9</strain>
    </source>
</reference>
<name>A0A2H0E2S6_9BACT</name>
<feature type="non-terminal residue" evidence="1">
    <location>
        <position position="161"/>
    </location>
</feature>
<dbReference type="Proteomes" id="UP000229981">
    <property type="component" value="Unassembled WGS sequence"/>
</dbReference>
<organism evidence="1 2">
    <name type="scientific">Candidatus Beckwithbacteria bacterium CG22_combo_CG10-13_8_21_14_all_01_47_9</name>
    <dbReference type="NCBI Taxonomy" id="1974496"/>
    <lineage>
        <taxon>Bacteria</taxon>
        <taxon>Candidatus Beckwithiibacteriota</taxon>
    </lineage>
</organism>
<comment type="caution">
    <text evidence="1">The sequence shown here is derived from an EMBL/GenBank/DDBJ whole genome shotgun (WGS) entry which is preliminary data.</text>
</comment>
<proteinExistence type="predicted"/>
<dbReference type="AlphaFoldDB" id="A0A2H0E2S6"/>